<accession>A0AAN8MLC1</accession>
<feature type="compositionally biased region" description="Acidic residues" evidence="1">
    <location>
        <begin position="221"/>
        <end position="234"/>
    </location>
</feature>
<evidence type="ECO:0000256" key="1">
    <source>
        <dbReference type="SAM" id="MobiDB-lite"/>
    </source>
</evidence>
<comment type="caution">
    <text evidence="2">The sequence shown here is derived from an EMBL/GenBank/DDBJ whole genome shotgun (WGS) entry which is preliminary data.</text>
</comment>
<organism evidence="2 3">
    <name type="scientific">Orbilia javanica</name>
    <dbReference type="NCBI Taxonomy" id="47235"/>
    <lineage>
        <taxon>Eukaryota</taxon>
        <taxon>Fungi</taxon>
        <taxon>Dikarya</taxon>
        <taxon>Ascomycota</taxon>
        <taxon>Pezizomycotina</taxon>
        <taxon>Orbiliomycetes</taxon>
        <taxon>Orbiliales</taxon>
        <taxon>Orbiliaceae</taxon>
        <taxon>Orbilia</taxon>
    </lineage>
</organism>
<feature type="region of interest" description="Disordered" evidence="1">
    <location>
        <begin position="186"/>
        <end position="234"/>
    </location>
</feature>
<gene>
    <name evidence="2" type="ORF">TWF718_008794</name>
</gene>
<evidence type="ECO:0000313" key="2">
    <source>
        <dbReference type="EMBL" id="KAK6339374.1"/>
    </source>
</evidence>
<sequence length="234" mass="25765">MLPPAEPLSRRGEVAPNSVSESEKAMHADPVNEDCDVTSEASNEAPVEEINKKERLPSIDYVLDGVSGIEGPRVMYKRTPESTHCYPYPLSMGSPLMREGFDLHIQNRQVLQANNTLLRRNVKLLQRISDHQIPIREDADKPPTLEEQMSRETCRRALDLAIEASTTSNKAYATNEWVLGNIMQSGDALDSPISEQESPEPLDQEPSEGGVIDPALGDSGALDDAEDNVLEESS</sequence>
<dbReference type="Proteomes" id="UP001313282">
    <property type="component" value="Unassembled WGS sequence"/>
</dbReference>
<dbReference type="EMBL" id="JAVHNR010000006">
    <property type="protein sequence ID" value="KAK6339374.1"/>
    <property type="molecule type" value="Genomic_DNA"/>
</dbReference>
<feature type="compositionally biased region" description="Acidic residues" evidence="1">
    <location>
        <begin position="197"/>
        <end position="206"/>
    </location>
</feature>
<reference evidence="2 3" key="1">
    <citation type="submission" date="2019-10" db="EMBL/GenBank/DDBJ databases">
        <authorList>
            <person name="Palmer J.M."/>
        </authorList>
    </citation>
    <scope>NUCLEOTIDE SEQUENCE [LARGE SCALE GENOMIC DNA]</scope>
    <source>
        <strain evidence="2 3">TWF718</strain>
    </source>
</reference>
<proteinExistence type="predicted"/>
<dbReference type="AlphaFoldDB" id="A0AAN8MLC1"/>
<name>A0AAN8MLC1_9PEZI</name>
<feature type="region of interest" description="Disordered" evidence="1">
    <location>
        <begin position="1"/>
        <end position="47"/>
    </location>
</feature>
<evidence type="ECO:0000313" key="3">
    <source>
        <dbReference type="Proteomes" id="UP001313282"/>
    </source>
</evidence>
<protein>
    <submittedName>
        <fullName evidence="2">Uncharacterized protein</fullName>
    </submittedName>
</protein>
<keyword evidence="3" id="KW-1185">Reference proteome</keyword>